<dbReference type="EMBL" id="JAEKJR010000002">
    <property type="protein sequence ID" value="MBN8431317.1"/>
    <property type="molecule type" value="Genomic_DNA"/>
</dbReference>
<accession>A0ABS3E7N3</accession>
<dbReference type="Proteomes" id="UP000664293">
    <property type="component" value="Unassembled WGS sequence"/>
</dbReference>
<dbReference type="PANTHER" id="PTHR35848">
    <property type="entry name" value="OXALATE-BINDING PROTEIN"/>
    <property type="match status" value="1"/>
</dbReference>
<reference evidence="3 4" key="1">
    <citation type="submission" date="2020-12" db="EMBL/GenBank/DDBJ databases">
        <title>Oil enriched cultivation method for isolating marine PHA-producing bacteria.</title>
        <authorList>
            <person name="Zheng W."/>
            <person name="Yu S."/>
            <person name="Huang Y."/>
        </authorList>
    </citation>
    <scope>NUCLEOTIDE SEQUENCE [LARGE SCALE GENOMIC DNA]</scope>
    <source>
        <strain evidence="3 4">SN0-2</strain>
    </source>
</reference>
<dbReference type="Pfam" id="PF07883">
    <property type="entry name" value="Cupin_2"/>
    <property type="match status" value="2"/>
</dbReference>
<feature type="domain" description="Cupin type-2" evidence="2">
    <location>
        <begin position="72"/>
        <end position="139"/>
    </location>
</feature>
<name>A0ABS3E7N3_9GAMM</name>
<proteinExistence type="predicted"/>
<dbReference type="InterPro" id="IPR013096">
    <property type="entry name" value="Cupin_2"/>
</dbReference>
<evidence type="ECO:0000259" key="2">
    <source>
        <dbReference type="Pfam" id="PF07883"/>
    </source>
</evidence>
<dbReference type="SUPFAM" id="SSF51182">
    <property type="entry name" value="RmlC-like cupins"/>
    <property type="match status" value="1"/>
</dbReference>
<dbReference type="InterPro" id="IPR011051">
    <property type="entry name" value="RmlC_Cupin_sf"/>
</dbReference>
<organism evidence="3 4">
    <name type="scientific">Microbulbifer salipaludis</name>
    <dbReference type="NCBI Taxonomy" id="187980"/>
    <lineage>
        <taxon>Bacteria</taxon>
        <taxon>Pseudomonadati</taxon>
        <taxon>Pseudomonadota</taxon>
        <taxon>Gammaproteobacteria</taxon>
        <taxon>Cellvibrionales</taxon>
        <taxon>Microbulbiferaceae</taxon>
        <taxon>Microbulbifer</taxon>
    </lineage>
</organism>
<dbReference type="InterPro" id="IPR051610">
    <property type="entry name" value="GPI/OXD"/>
</dbReference>
<gene>
    <name evidence="3" type="ORF">JF535_10695</name>
</gene>
<dbReference type="Gene3D" id="2.60.120.10">
    <property type="entry name" value="Jelly Rolls"/>
    <property type="match status" value="2"/>
</dbReference>
<feature type="domain" description="Cupin type-2" evidence="2">
    <location>
        <begin position="263"/>
        <end position="327"/>
    </location>
</feature>
<evidence type="ECO:0000313" key="3">
    <source>
        <dbReference type="EMBL" id="MBN8431317.1"/>
    </source>
</evidence>
<dbReference type="InterPro" id="IPR014710">
    <property type="entry name" value="RmlC-like_jellyroll"/>
</dbReference>
<protein>
    <submittedName>
        <fullName evidence="3">Cupin domain-containing protein</fullName>
    </submittedName>
</protein>
<evidence type="ECO:0000313" key="4">
    <source>
        <dbReference type="Proteomes" id="UP000664293"/>
    </source>
</evidence>
<dbReference type="RefSeq" id="WP_207001934.1">
    <property type="nucleotide sequence ID" value="NZ_JAEKJR010000002.1"/>
</dbReference>
<comment type="caution">
    <text evidence="3">The sequence shown here is derived from an EMBL/GenBank/DDBJ whole genome shotgun (WGS) entry which is preliminary data.</text>
</comment>
<keyword evidence="1" id="KW-0479">Metal-binding</keyword>
<sequence length="349" mass="37875">MSNVWTVEKMAAERLVRYRDLKPCRNAFVDTYTPGSNQKENFTIIGPGVAEHPDQHVHIAEPHGFNIGGARQPNGCLNSQHSHETEEVFIVHSGRWAFRWGDCSQDGEAVLEAGDCISIPPRVFRGFENVGDGTGYLFAVLGRDDPGHVTWAPDVFEKAKDYGLVLLENGSLVDTTKGETVPAGVQPMKPTDQEIIDAHRRMTLVEMASCVVPYAEQTRFAGSDLAAQGEGVSESPLIGMSNPDEGIAASKLTWRHGFALRRFDFAHGGSTPTYSRAEAEVIYLFRGSLTFAWDGGELVLEEGDVLTVPKGLARSLASPEGESVVYIVRGADYPEAATLVPVEAEASVA</sequence>
<keyword evidence="4" id="KW-1185">Reference proteome</keyword>
<evidence type="ECO:0000256" key="1">
    <source>
        <dbReference type="ARBA" id="ARBA00022723"/>
    </source>
</evidence>